<keyword evidence="3" id="KW-1185">Reference proteome</keyword>
<accession>A0A9X0CTB5</accession>
<evidence type="ECO:0000256" key="1">
    <source>
        <dbReference type="SAM" id="MobiDB-lite"/>
    </source>
</evidence>
<evidence type="ECO:0008006" key="4">
    <source>
        <dbReference type="Google" id="ProtNLM"/>
    </source>
</evidence>
<comment type="caution">
    <text evidence="2">The sequence shown here is derived from an EMBL/GenBank/DDBJ whole genome shotgun (WGS) entry which is preliminary data.</text>
</comment>
<protein>
    <recommendedName>
        <fullName evidence="4">PWWP domain-containing protein</fullName>
    </recommendedName>
</protein>
<name>A0A9X0CTB5_9CNID</name>
<evidence type="ECO:0000313" key="3">
    <source>
        <dbReference type="Proteomes" id="UP001163046"/>
    </source>
</evidence>
<feature type="region of interest" description="Disordered" evidence="1">
    <location>
        <begin position="95"/>
        <end position="119"/>
    </location>
</feature>
<reference evidence="2" key="1">
    <citation type="submission" date="2023-01" db="EMBL/GenBank/DDBJ databases">
        <title>Genome assembly of the deep-sea coral Lophelia pertusa.</title>
        <authorList>
            <person name="Herrera S."/>
            <person name="Cordes E."/>
        </authorList>
    </citation>
    <scope>NUCLEOTIDE SEQUENCE</scope>
    <source>
        <strain evidence="2">USNM1676648</strain>
        <tissue evidence="2">Polyp</tissue>
    </source>
</reference>
<evidence type="ECO:0000313" key="2">
    <source>
        <dbReference type="EMBL" id="KAJ7374771.1"/>
    </source>
</evidence>
<proteinExistence type="predicted"/>
<sequence>MSNFKTGDFCFVKDLGIAKWPCRVVESQGDSITISYIDPAGSWNNRRSSVDISLVTAYNGEKTGGEKPRLQKAYKAIYKQLPSLQRKLLWRKHGDGLPVQKPHSDNTLPPGPPKVQKAC</sequence>
<dbReference type="AlphaFoldDB" id="A0A9X0CTB5"/>
<gene>
    <name evidence="2" type="ORF">OS493_005120</name>
</gene>
<dbReference type="Proteomes" id="UP001163046">
    <property type="component" value="Unassembled WGS sequence"/>
</dbReference>
<dbReference type="EMBL" id="MU826827">
    <property type="protein sequence ID" value="KAJ7374771.1"/>
    <property type="molecule type" value="Genomic_DNA"/>
</dbReference>
<organism evidence="2 3">
    <name type="scientific">Desmophyllum pertusum</name>
    <dbReference type="NCBI Taxonomy" id="174260"/>
    <lineage>
        <taxon>Eukaryota</taxon>
        <taxon>Metazoa</taxon>
        <taxon>Cnidaria</taxon>
        <taxon>Anthozoa</taxon>
        <taxon>Hexacorallia</taxon>
        <taxon>Scleractinia</taxon>
        <taxon>Caryophylliina</taxon>
        <taxon>Caryophylliidae</taxon>
        <taxon>Desmophyllum</taxon>
    </lineage>
</organism>